<comment type="subcellular location">
    <subcellularLocation>
        <location evidence="2">Cell membrane</location>
        <topology evidence="2">Single-pass type II membrane protein</topology>
    </subcellularLocation>
    <subcellularLocation>
        <location evidence="8">Membrane</location>
        <topology evidence="8">Single-pass type II membrane protein</topology>
    </subcellularLocation>
</comment>
<gene>
    <name evidence="11" type="ORF">AKL21_06175</name>
</gene>
<feature type="active site" evidence="7">
    <location>
        <position position="116"/>
    </location>
</feature>
<reference evidence="11 12" key="1">
    <citation type="submission" date="2015-08" db="EMBL/GenBank/DDBJ databases">
        <title>Enterococcus genome sequence.</title>
        <authorList>
            <person name="Acedo J.Z."/>
            <person name="Vederas J.C."/>
        </authorList>
    </citation>
    <scope>NUCLEOTIDE SEQUENCE [LARGE SCALE GENOMIC DNA]</scope>
    <source>
        <strain evidence="11 12">49</strain>
    </source>
</reference>
<dbReference type="Pfam" id="PF10502">
    <property type="entry name" value="Peptidase_S26"/>
    <property type="match status" value="1"/>
</dbReference>
<name>A0A267HR45_9ENTE</name>
<dbReference type="EMBL" id="LHUG01000005">
    <property type="protein sequence ID" value="PAB00839.1"/>
    <property type="molecule type" value="Genomic_DNA"/>
</dbReference>
<evidence type="ECO:0000256" key="6">
    <source>
        <dbReference type="ARBA" id="ARBA00022801"/>
    </source>
</evidence>
<feature type="domain" description="Peptidase S26" evidence="10">
    <location>
        <begin position="51"/>
        <end position="215"/>
    </location>
</feature>
<keyword evidence="12" id="KW-1185">Reference proteome</keyword>
<dbReference type="PANTHER" id="PTHR43390:SF1">
    <property type="entry name" value="CHLOROPLAST PROCESSING PEPTIDASE"/>
    <property type="match status" value="1"/>
</dbReference>
<dbReference type="CDD" id="cd06530">
    <property type="entry name" value="S26_SPase_I"/>
    <property type="match status" value="1"/>
</dbReference>
<dbReference type="Proteomes" id="UP000216797">
    <property type="component" value="Unassembled WGS sequence"/>
</dbReference>
<keyword evidence="8" id="KW-1133">Transmembrane helix</keyword>
<protein>
    <recommendedName>
        <fullName evidence="4 8">Signal peptidase I</fullName>
        <ecNumber evidence="4 8">3.4.21.89</ecNumber>
    </recommendedName>
</protein>
<dbReference type="InterPro" id="IPR019756">
    <property type="entry name" value="Pept_S26A_signal_pept_1_Ser-AS"/>
</dbReference>
<dbReference type="InterPro" id="IPR019533">
    <property type="entry name" value="Peptidase_S26"/>
</dbReference>
<dbReference type="PRINTS" id="PR00727">
    <property type="entry name" value="LEADERPTASE"/>
</dbReference>
<dbReference type="PROSITE" id="PS00501">
    <property type="entry name" value="SPASE_I_1"/>
    <property type="match status" value="1"/>
</dbReference>
<keyword evidence="6 8" id="KW-0378">Hydrolase</keyword>
<evidence type="ECO:0000256" key="8">
    <source>
        <dbReference type="RuleBase" id="RU362042"/>
    </source>
</evidence>
<dbReference type="GO" id="GO:0006465">
    <property type="term" value="P:signal peptide processing"/>
    <property type="evidence" value="ECO:0007669"/>
    <property type="project" value="InterPro"/>
</dbReference>
<dbReference type="GO" id="GO:0004252">
    <property type="term" value="F:serine-type endopeptidase activity"/>
    <property type="evidence" value="ECO:0007669"/>
    <property type="project" value="InterPro"/>
</dbReference>
<proteinExistence type="inferred from homology"/>
<dbReference type="SUPFAM" id="SSF51306">
    <property type="entry name" value="LexA/Signal peptidase"/>
    <property type="match status" value="1"/>
</dbReference>
<accession>A0A267HR45</accession>
<evidence type="ECO:0000256" key="5">
    <source>
        <dbReference type="ARBA" id="ARBA00022670"/>
    </source>
</evidence>
<organism evidence="11 12">
    <name type="scientific">Enterococcus canintestini</name>
    <dbReference type="NCBI Taxonomy" id="317010"/>
    <lineage>
        <taxon>Bacteria</taxon>
        <taxon>Bacillati</taxon>
        <taxon>Bacillota</taxon>
        <taxon>Bacilli</taxon>
        <taxon>Lactobacillales</taxon>
        <taxon>Enterococcaceae</taxon>
        <taxon>Enterococcus</taxon>
    </lineage>
</organism>
<evidence type="ECO:0000256" key="4">
    <source>
        <dbReference type="ARBA" id="ARBA00013208"/>
    </source>
</evidence>
<feature type="active site" evidence="7">
    <location>
        <position position="76"/>
    </location>
</feature>
<keyword evidence="8" id="KW-0812">Transmembrane</keyword>
<evidence type="ECO:0000313" key="11">
    <source>
        <dbReference type="EMBL" id="PAB00839.1"/>
    </source>
</evidence>
<keyword evidence="5 8" id="KW-0645">Protease</keyword>
<dbReference type="GO" id="GO:0009003">
    <property type="term" value="F:signal peptidase activity"/>
    <property type="evidence" value="ECO:0007669"/>
    <property type="project" value="UniProtKB-EC"/>
</dbReference>
<comment type="caution">
    <text evidence="11">The sequence shown here is derived from an EMBL/GenBank/DDBJ whole genome shotgun (WGS) entry which is preliminary data.</text>
</comment>
<dbReference type="PANTHER" id="PTHR43390">
    <property type="entry name" value="SIGNAL PEPTIDASE I"/>
    <property type="match status" value="1"/>
</dbReference>
<dbReference type="InterPro" id="IPR019758">
    <property type="entry name" value="Pept_S26A_signal_pept_1_CS"/>
</dbReference>
<feature type="transmembrane region" description="Helical" evidence="8">
    <location>
        <begin position="47"/>
        <end position="67"/>
    </location>
</feature>
<sequence>MAEIKKKQQKSQITSPTMTQKRKRKKLSQAQIALILRHRRKQRLQKYWDYFLLFVTIAFCIFFLTNYKAHQIVGNSMLPTLASGDRILIKKTQNIERFDIVTFRSDEKNTEETYIKRVIAMPGDKFVIQGTNMYLFFQKSIVEDFEAMRYTSNLPDSTEVLQLDKKVADNLRNKTQIPKDYYLVLGDNRKNSADSRVLGLIPKNNLEGVMKFRFYPLNKIEIVH</sequence>
<keyword evidence="8" id="KW-0472">Membrane</keyword>
<dbReference type="Gene3D" id="2.10.109.10">
    <property type="entry name" value="Umud Fragment, subunit A"/>
    <property type="match status" value="1"/>
</dbReference>
<dbReference type="PROSITE" id="PS00761">
    <property type="entry name" value="SPASE_I_3"/>
    <property type="match status" value="1"/>
</dbReference>
<evidence type="ECO:0000313" key="12">
    <source>
        <dbReference type="Proteomes" id="UP000216797"/>
    </source>
</evidence>
<dbReference type="AlphaFoldDB" id="A0A267HR45"/>
<evidence type="ECO:0000256" key="3">
    <source>
        <dbReference type="ARBA" id="ARBA00009370"/>
    </source>
</evidence>
<feature type="region of interest" description="Disordered" evidence="9">
    <location>
        <begin position="1"/>
        <end position="22"/>
    </location>
</feature>
<evidence type="ECO:0000256" key="2">
    <source>
        <dbReference type="ARBA" id="ARBA00004401"/>
    </source>
</evidence>
<dbReference type="RefSeq" id="WP_095006466.1">
    <property type="nucleotide sequence ID" value="NZ_LHUG01000005.1"/>
</dbReference>
<dbReference type="NCBIfam" id="TIGR02227">
    <property type="entry name" value="sigpep_I_bact"/>
    <property type="match status" value="1"/>
</dbReference>
<dbReference type="InterPro" id="IPR000223">
    <property type="entry name" value="Pept_S26A_signal_pept_1"/>
</dbReference>
<evidence type="ECO:0000256" key="1">
    <source>
        <dbReference type="ARBA" id="ARBA00000677"/>
    </source>
</evidence>
<comment type="catalytic activity">
    <reaction evidence="1 8">
        <text>Cleavage of hydrophobic, N-terminal signal or leader sequences from secreted and periplasmic proteins.</text>
        <dbReference type="EC" id="3.4.21.89"/>
    </reaction>
</comment>
<dbReference type="GO" id="GO:0005886">
    <property type="term" value="C:plasma membrane"/>
    <property type="evidence" value="ECO:0007669"/>
    <property type="project" value="UniProtKB-SubCell"/>
</dbReference>
<dbReference type="EC" id="3.4.21.89" evidence="4 8"/>
<dbReference type="InterPro" id="IPR036286">
    <property type="entry name" value="LexA/Signal_pep-like_sf"/>
</dbReference>
<comment type="similarity">
    <text evidence="3 8">Belongs to the peptidase S26 family.</text>
</comment>
<evidence type="ECO:0000256" key="9">
    <source>
        <dbReference type="SAM" id="MobiDB-lite"/>
    </source>
</evidence>
<evidence type="ECO:0000259" key="10">
    <source>
        <dbReference type="Pfam" id="PF10502"/>
    </source>
</evidence>
<evidence type="ECO:0000256" key="7">
    <source>
        <dbReference type="PIRSR" id="PIRSR600223-1"/>
    </source>
</evidence>